<dbReference type="AlphaFoldDB" id="A0AAD7GBV1"/>
<comment type="caution">
    <text evidence="3">The sequence shown here is derived from an EMBL/GenBank/DDBJ whole genome shotgun (WGS) entry which is preliminary data.</text>
</comment>
<proteinExistence type="predicted"/>
<feature type="compositionally biased region" description="Pro residues" evidence="1">
    <location>
        <begin position="132"/>
        <end position="145"/>
    </location>
</feature>
<reference evidence="3" key="1">
    <citation type="submission" date="2023-03" db="EMBL/GenBank/DDBJ databases">
        <title>Massive genome expansion in bonnet fungi (Mycena s.s.) driven by repeated elements and novel gene families across ecological guilds.</title>
        <authorList>
            <consortium name="Lawrence Berkeley National Laboratory"/>
            <person name="Harder C.B."/>
            <person name="Miyauchi S."/>
            <person name="Viragh M."/>
            <person name="Kuo A."/>
            <person name="Thoen E."/>
            <person name="Andreopoulos B."/>
            <person name="Lu D."/>
            <person name="Skrede I."/>
            <person name="Drula E."/>
            <person name="Henrissat B."/>
            <person name="Morin E."/>
            <person name="Kohler A."/>
            <person name="Barry K."/>
            <person name="LaButti K."/>
            <person name="Morin E."/>
            <person name="Salamov A."/>
            <person name="Lipzen A."/>
            <person name="Mereny Z."/>
            <person name="Hegedus B."/>
            <person name="Baldrian P."/>
            <person name="Stursova M."/>
            <person name="Weitz H."/>
            <person name="Taylor A."/>
            <person name="Grigoriev I.V."/>
            <person name="Nagy L.G."/>
            <person name="Martin F."/>
            <person name="Kauserud H."/>
        </authorList>
    </citation>
    <scope>NUCLEOTIDE SEQUENCE</scope>
    <source>
        <strain evidence="3">CBHHK067</strain>
    </source>
</reference>
<evidence type="ECO:0000256" key="1">
    <source>
        <dbReference type="SAM" id="MobiDB-lite"/>
    </source>
</evidence>
<evidence type="ECO:0000313" key="3">
    <source>
        <dbReference type="EMBL" id="KAJ7687166.1"/>
    </source>
</evidence>
<name>A0AAD7GBV1_MYCRO</name>
<organism evidence="3 4">
    <name type="scientific">Mycena rosella</name>
    <name type="common">Pink bonnet</name>
    <name type="synonym">Agaricus rosellus</name>
    <dbReference type="NCBI Taxonomy" id="1033263"/>
    <lineage>
        <taxon>Eukaryota</taxon>
        <taxon>Fungi</taxon>
        <taxon>Dikarya</taxon>
        <taxon>Basidiomycota</taxon>
        <taxon>Agaricomycotina</taxon>
        <taxon>Agaricomycetes</taxon>
        <taxon>Agaricomycetidae</taxon>
        <taxon>Agaricales</taxon>
        <taxon>Marasmiineae</taxon>
        <taxon>Mycenaceae</taxon>
        <taxon>Mycena</taxon>
    </lineage>
</organism>
<evidence type="ECO:0000256" key="2">
    <source>
        <dbReference type="SAM" id="Phobius"/>
    </source>
</evidence>
<keyword evidence="2" id="KW-0472">Membrane</keyword>
<keyword evidence="2" id="KW-0812">Transmembrane</keyword>
<dbReference type="Proteomes" id="UP001221757">
    <property type="component" value="Unassembled WGS sequence"/>
</dbReference>
<dbReference type="EMBL" id="JARKIE010000090">
    <property type="protein sequence ID" value="KAJ7687166.1"/>
    <property type="molecule type" value="Genomic_DNA"/>
</dbReference>
<keyword evidence="4" id="KW-1185">Reference proteome</keyword>
<sequence>MRVSLRPFAVRYRPGVRPCRCSDSPLRGVKGALLSTAPSSPPEPHPLDTLRALDPTDTQSEPPKKKKKKIKTYADNPFGVKAQALQNRILKKVALNKELYGEATRDIEKDKNEPSREDAGVEDAWNKTPTLAGPPPLMPVPPRFPPKVAGERPPHFPLPRISTTTPEPPTVAAGKKDAPKPSKHPKAASVAPPTDRNAPKQYMHPRPTSAAPPSLQDAPRWSKHPFIAPSAPAAEWKEKPRPFKYPPAAFVAPPGPEWKLKPKPTFEPASVVLLSLPWSVTFSDLGRIALRAGAQPADVVGVHVYAHHDVPGNADESGDTDTRWKMNGVRVFSYSVYSPLFFFFWYGLPFLAPASYFLNTPA</sequence>
<protein>
    <submittedName>
        <fullName evidence="3">Uncharacterized protein</fullName>
    </submittedName>
</protein>
<feature type="region of interest" description="Disordered" evidence="1">
    <location>
        <begin position="102"/>
        <end position="225"/>
    </location>
</feature>
<feature type="transmembrane region" description="Helical" evidence="2">
    <location>
        <begin position="331"/>
        <end position="352"/>
    </location>
</feature>
<gene>
    <name evidence="3" type="ORF">B0H17DRAFT_1070685</name>
</gene>
<feature type="compositionally biased region" description="Basic and acidic residues" evidence="1">
    <location>
        <begin position="102"/>
        <end position="119"/>
    </location>
</feature>
<keyword evidence="2" id="KW-1133">Transmembrane helix</keyword>
<feature type="region of interest" description="Disordered" evidence="1">
    <location>
        <begin position="23"/>
        <end position="70"/>
    </location>
</feature>
<accession>A0AAD7GBV1</accession>
<evidence type="ECO:0000313" key="4">
    <source>
        <dbReference type="Proteomes" id="UP001221757"/>
    </source>
</evidence>